<gene>
    <name evidence="1" type="ORF">P153DRAFT_432302</name>
</gene>
<evidence type="ECO:0000313" key="1">
    <source>
        <dbReference type="EMBL" id="KAF2128711.1"/>
    </source>
</evidence>
<protein>
    <submittedName>
        <fullName evidence="1">Uncharacterized protein</fullName>
    </submittedName>
</protein>
<accession>A0A6A6AD88</accession>
<sequence length="1628" mass="183967">MTPTLDPARIRTLTQAEIKAELQVFSTEGTIVSVTQQLLDLIERGSLSASTFRIWLAVSSSPVVLRQSLEQNISVGVRLLGIKLLHKKLGSPRWREFWDGLGGTAGLLDILSNLSVREVQGTCQAIGRMVRSGELDAKRQRGTELFKSLHPTFFPDMRHKTTDLRQLTKYYQLLVPSCSQDLVNELISGENVGRWRHINNKNLLQYHSECVGRHGMQSVSAGSSVNGKTSANLEALSRHFPSQATPEPGISASMAFSLDLLRELVQTGTRIVDVEWAVDVLIRPLLKRAVRKKVSSPRIQEIVDLVLQYLERHPGAAKRLTNNRDDVLHLIASCWSRRSVKFERQLKYVLHLVFDDMTQISAFEDLMIGIPKSRRYALLRLCVQEIMGIDLDAETGLGKLRGPLTSDLLECIESSQALDLFTRLRQARGDEGLIQPGEYSSVLGVTRTHHMYEGDPDLYYLVLLRKNGLREDAKSFAVKLLETRKKRATSTSDREKRSEYAVSAWACANASGSLSLLSDTLQWTKRFIRDQFTARNLYATHFDETYTLLSGFFYPSDNMSFPELRQRIERANTIMADLFDVACSALHEPSFSVHDWRGTIELFQHVVKERLNLSEDLRQAIKASDDEMYTVFWEHTVVTLVAVEEKANQEGHERLGANLLSGILGRGMDIGITFKNQDVSTITFLDNLARARDRLWQKIRLSRYPAVLTLPAAFPRGLPVQHLVAPWFPDIRNLQQHAPYIFSRVMTSLFIEPKAALDLAPTNKEAVDAIGAFVDSYQFALRVYIPEAYEPQEKTMRLTQVWNHAIGPLSQPRMSSDEAIRVWKTYLPQYLMELLPNILPEEAKHVWPLIPKTKNPAKTREWNPLANGRPEIKARSLGDPTYIDISTLGLYNAVDRAKIHDSYPLPAPQVPAQGEVLIWQTADIDTDGGVLAALLYLDTKQTSGERLLCSPFPSHADARYPCLYLDEEFLSREDLSPLGAARYLNNHVGFAPPPLLYKLTEKLLKTLDPGHDSIVLEQVICQLIQALGRSDRPSLASILAIQVIIEQPSASSWNRILLNRGFFQRLSTSSAKDCVDCFAGAVVAKLDAQAKAKEDWQVRVTLDAATGTDPGNTQPSTQSFVKITTVKLLIQLLHGTSFIGDDSSLNILSVLSEKVSHIDVRISILKSLLSMLQPGPLETCERVFTALQPLLPLVGSLNEREPLTERDWVNAEDTLSLPDVQPTNNILWSSESSMLAALIVHYRHQPEDMKLRGLFSKRIVVPLLDALKQQTTRWATLFLRKYAMNDLEIQGIRLPTIPRGGSMFKLILSDVGLQASYLPRALLDEYAAYITFNISPPDPIRALNKRLRDDPVLKSQPEVQTWLDLYGNGLNVWTDSLDFDTISDLATEDQADNDDIITPKAFQESFLIVFAAMLWNDSPTYSNLHFFTGQICQTKNLSKSWWTEYGRTTVEAMLVRVCSIRTQNWERDPSRRPAVLPDTYPWRLLLLAYPFLDPEDTAEVREEKWRTFAQQLAIIIDEKGGAPYHIRLAHIKDYLHGLDSNGVYQTTMLTTLVYLSDRSKEMSSQLPNSEMLQVDLAKSIMERVHTLEDDSLKVRLRVLVSSWIASENEYVRRVGFELQEQYFQGDIG</sequence>
<dbReference type="OrthoDB" id="2549237at2759"/>
<dbReference type="EMBL" id="ML977508">
    <property type="protein sequence ID" value="KAF2128711.1"/>
    <property type="molecule type" value="Genomic_DNA"/>
</dbReference>
<dbReference type="GeneID" id="54413391"/>
<dbReference type="RefSeq" id="XP_033523100.1">
    <property type="nucleotide sequence ID" value="XM_033672959.1"/>
</dbReference>
<dbReference type="Proteomes" id="UP000799771">
    <property type="component" value="Unassembled WGS sequence"/>
</dbReference>
<keyword evidence="2" id="KW-1185">Reference proteome</keyword>
<organism evidence="1 2">
    <name type="scientific">Dothidotthia symphoricarpi CBS 119687</name>
    <dbReference type="NCBI Taxonomy" id="1392245"/>
    <lineage>
        <taxon>Eukaryota</taxon>
        <taxon>Fungi</taxon>
        <taxon>Dikarya</taxon>
        <taxon>Ascomycota</taxon>
        <taxon>Pezizomycotina</taxon>
        <taxon>Dothideomycetes</taxon>
        <taxon>Pleosporomycetidae</taxon>
        <taxon>Pleosporales</taxon>
        <taxon>Dothidotthiaceae</taxon>
        <taxon>Dothidotthia</taxon>
    </lineage>
</organism>
<evidence type="ECO:0000313" key="2">
    <source>
        <dbReference type="Proteomes" id="UP000799771"/>
    </source>
</evidence>
<proteinExistence type="predicted"/>
<name>A0A6A6AD88_9PLEO</name>
<reference evidence="1" key="1">
    <citation type="journal article" date="2020" name="Stud. Mycol.">
        <title>101 Dothideomycetes genomes: a test case for predicting lifestyles and emergence of pathogens.</title>
        <authorList>
            <person name="Haridas S."/>
            <person name="Albert R."/>
            <person name="Binder M."/>
            <person name="Bloem J."/>
            <person name="Labutti K."/>
            <person name="Salamov A."/>
            <person name="Andreopoulos B."/>
            <person name="Baker S."/>
            <person name="Barry K."/>
            <person name="Bills G."/>
            <person name="Bluhm B."/>
            <person name="Cannon C."/>
            <person name="Castanera R."/>
            <person name="Culley D."/>
            <person name="Daum C."/>
            <person name="Ezra D."/>
            <person name="Gonzalez J."/>
            <person name="Henrissat B."/>
            <person name="Kuo A."/>
            <person name="Liang C."/>
            <person name="Lipzen A."/>
            <person name="Lutzoni F."/>
            <person name="Magnuson J."/>
            <person name="Mondo S."/>
            <person name="Nolan M."/>
            <person name="Ohm R."/>
            <person name="Pangilinan J."/>
            <person name="Park H.-J."/>
            <person name="Ramirez L."/>
            <person name="Alfaro M."/>
            <person name="Sun H."/>
            <person name="Tritt A."/>
            <person name="Yoshinaga Y."/>
            <person name="Zwiers L.-H."/>
            <person name="Turgeon B."/>
            <person name="Goodwin S."/>
            <person name="Spatafora J."/>
            <person name="Crous P."/>
            <person name="Grigoriev I."/>
        </authorList>
    </citation>
    <scope>NUCLEOTIDE SEQUENCE</scope>
    <source>
        <strain evidence="1">CBS 119687</strain>
    </source>
</reference>